<comment type="caution">
    <text evidence="1">The sequence shown here is derived from an EMBL/GenBank/DDBJ whole genome shotgun (WGS) entry which is preliminary data.</text>
</comment>
<sequence length="105" mass="12028">MRRKIFLEGLAKKLTTQNVDRRATEFENYRAGLHKNVINAIEATGRKIIKKRKLDSQKRAKCCFCIQNGSNNRYSSVCDSCKKHICDAHAIKIQQIACIKCNISQ</sequence>
<protein>
    <submittedName>
        <fullName evidence="1">Uncharacterized protein</fullName>
    </submittedName>
</protein>
<dbReference type="AlphaFoldDB" id="A0AAW1A5E5"/>
<organism evidence="1 2">
    <name type="scientific">Tetragonisca angustula</name>
    <dbReference type="NCBI Taxonomy" id="166442"/>
    <lineage>
        <taxon>Eukaryota</taxon>
        <taxon>Metazoa</taxon>
        <taxon>Ecdysozoa</taxon>
        <taxon>Arthropoda</taxon>
        <taxon>Hexapoda</taxon>
        <taxon>Insecta</taxon>
        <taxon>Pterygota</taxon>
        <taxon>Neoptera</taxon>
        <taxon>Endopterygota</taxon>
        <taxon>Hymenoptera</taxon>
        <taxon>Apocrita</taxon>
        <taxon>Aculeata</taxon>
        <taxon>Apoidea</taxon>
        <taxon>Anthophila</taxon>
        <taxon>Apidae</taxon>
        <taxon>Tetragonisca</taxon>
    </lineage>
</organism>
<evidence type="ECO:0000313" key="2">
    <source>
        <dbReference type="Proteomes" id="UP001432146"/>
    </source>
</evidence>
<proteinExistence type="predicted"/>
<reference evidence="1 2" key="1">
    <citation type="submission" date="2024-05" db="EMBL/GenBank/DDBJ databases">
        <title>The nuclear and mitochondrial genome assemblies of Tetragonisca angustula (Apidae: Meliponini), a tiny yet remarkable pollinator in the Neotropics.</title>
        <authorList>
            <person name="Ferrari R."/>
            <person name="Ricardo P.C."/>
            <person name="Dias F.C."/>
            <person name="Araujo N.S."/>
            <person name="Soares D.O."/>
            <person name="Zhou Q.-S."/>
            <person name="Zhu C.-D."/>
            <person name="Coutinho L."/>
            <person name="Airas M.C."/>
            <person name="Batista T.M."/>
        </authorList>
    </citation>
    <scope>NUCLEOTIDE SEQUENCE [LARGE SCALE GENOMIC DNA]</scope>
    <source>
        <strain evidence="1">ASF017062</strain>
        <tissue evidence="1">Abdomen</tissue>
    </source>
</reference>
<name>A0AAW1A5E5_9HYME</name>
<accession>A0AAW1A5E5</accession>
<dbReference type="Proteomes" id="UP001432146">
    <property type="component" value="Unassembled WGS sequence"/>
</dbReference>
<gene>
    <name evidence="1" type="ORF">QLX08_004386</name>
</gene>
<keyword evidence="2" id="KW-1185">Reference proteome</keyword>
<evidence type="ECO:0000313" key="1">
    <source>
        <dbReference type="EMBL" id="KAK9304226.1"/>
    </source>
</evidence>
<dbReference type="EMBL" id="JAWNGG020000065">
    <property type="protein sequence ID" value="KAK9304226.1"/>
    <property type="molecule type" value="Genomic_DNA"/>
</dbReference>